<keyword evidence="2" id="KW-0472">Membrane</keyword>
<gene>
    <name evidence="3" type="ORF">FE697_006715</name>
</gene>
<organism evidence="3 4">
    <name type="scientific">Mumia zhuanghuii</name>
    <dbReference type="NCBI Taxonomy" id="2585211"/>
    <lineage>
        <taxon>Bacteria</taxon>
        <taxon>Bacillati</taxon>
        <taxon>Actinomycetota</taxon>
        <taxon>Actinomycetes</taxon>
        <taxon>Propionibacteriales</taxon>
        <taxon>Nocardioidaceae</taxon>
        <taxon>Mumia</taxon>
    </lineage>
</organism>
<evidence type="ECO:0000256" key="1">
    <source>
        <dbReference type="SAM" id="MobiDB-lite"/>
    </source>
</evidence>
<feature type="transmembrane region" description="Helical" evidence="2">
    <location>
        <begin position="12"/>
        <end position="32"/>
    </location>
</feature>
<evidence type="ECO:0000256" key="2">
    <source>
        <dbReference type="SAM" id="Phobius"/>
    </source>
</evidence>
<sequence length="232" mass="25607">MSVNWSLVADVLAAIAAVLSPIATAAVGIAAIKAQRRTFQAERSDSRKANQDAITREDSIRSQERGRAQEQQLQSELRIRYEDILRDFDRIDGTGNFWETAPPSQEDLRSIRRKIEVLPPGEIHDRLGRVVELLALHSLLPVLSSHPALYVNGALGTGRAIVAAALRNEAPAPETPFFTSLLAYAQEGEIQSHGDSGTPDFELPSSAPELEREGMFEFINYGRWTKPYNSLG</sequence>
<dbReference type="RefSeq" id="WP_149768827.1">
    <property type="nucleotide sequence ID" value="NZ_VDFQ02000002.1"/>
</dbReference>
<evidence type="ECO:0000313" key="3">
    <source>
        <dbReference type="EMBL" id="KAA1423308.1"/>
    </source>
</evidence>
<protein>
    <submittedName>
        <fullName evidence="3">Uncharacterized protein</fullName>
    </submittedName>
</protein>
<accession>A0A5Q6RYX6</accession>
<dbReference type="EMBL" id="VDFQ02000002">
    <property type="protein sequence ID" value="KAA1423308.1"/>
    <property type="molecule type" value="Genomic_DNA"/>
</dbReference>
<keyword evidence="2" id="KW-1133">Transmembrane helix</keyword>
<reference evidence="3 4" key="1">
    <citation type="submission" date="2019-09" db="EMBL/GenBank/DDBJ databases">
        <title>Mumia zhuanghuii sp. nov. isolated from the intestinal contents of plateau pika (Ochotona curzoniae) in the Qinghai-Tibet plateau of China.</title>
        <authorList>
            <person name="Tian Z."/>
        </authorList>
    </citation>
    <scope>NUCLEOTIDE SEQUENCE [LARGE SCALE GENOMIC DNA]</scope>
    <source>
        <strain evidence="4">350</strain>
    </source>
</reference>
<comment type="caution">
    <text evidence="3">The sequence shown here is derived from an EMBL/GenBank/DDBJ whole genome shotgun (WGS) entry which is preliminary data.</text>
</comment>
<evidence type="ECO:0000313" key="4">
    <source>
        <dbReference type="Proteomes" id="UP000307768"/>
    </source>
</evidence>
<dbReference type="Proteomes" id="UP000307768">
    <property type="component" value="Unassembled WGS sequence"/>
</dbReference>
<name>A0A5Q6RYX6_9ACTN</name>
<proteinExistence type="predicted"/>
<keyword evidence="2" id="KW-0812">Transmembrane</keyword>
<dbReference type="AlphaFoldDB" id="A0A5Q6RYX6"/>
<feature type="region of interest" description="Disordered" evidence="1">
    <location>
        <begin position="41"/>
        <end position="69"/>
    </location>
</feature>
<feature type="compositionally biased region" description="Basic and acidic residues" evidence="1">
    <location>
        <begin position="41"/>
        <end position="68"/>
    </location>
</feature>